<dbReference type="InterPro" id="IPR008373">
    <property type="entry name" value="Saposin"/>
</dbReference>
<dbReference type="InterPro" id="IPR011001">
    <property type="entry name" value="Saposin-like"/>
</dbReference>
<dbReference type="GO" id="GO:0006665">
    <property type="term" value="P:sphingolipid metabolic process"/>
    <property type="evidence" value="ECO:0007669"/>
    <property type="project" value="InterPro"/>
</dbReference>
<keyword evidence="4" id="KW-0677">Repeat</keyword>
<feature type="domain" description="Saposin B-type" evidence="7">
    <location>
        <begin position="59"/>
        <end position="140"/>
    </location>
</feature>
<evidence type="ECO:0000313" key="9">
    <source>
        <dbReference type="EMBL" id="KYO41279.1"/>
    </source>
</evidence>
<dbReference type="PROSITE" id="PS50015">
    <property type="entry name" value="SAP_B"/>
    <property type="match status" value="1"/>
</dbReference>
<dbReference type="GO" id="GO:0061844">
    <property type="term" value="P:antimicrobial humoral immune response mediated by antimicrobial peptide"/>
    <property type="evidence" value="ECO:0007669"/>
    <property type="project" value="TreeGrafter"/>
</dbReference>
<dbReference type="GO" id="GO:0016020">
    <property type="term" value="C:membrane"/>
    <property type="evidence" value="ECO:0007669"/>
    <property type="project" value="GOC"/>
</dbReference>
<dbReference type="PANTHER" id="PTHR15541">
    <property type="entry name" value="GRANULYSIN RELATED"/>
    <property type="match status" value="1"/>
</dbReference>
<dbReference type="Pfam" id="PF02199">
    <property type="entry name" value="SapA"/>
    <property type="match status" value="1"/>
</dbReference>
<dbReference type="SMART" id="SM00741">
    <property type="entry name" value="SapB"/>
    <property type="match status" value="1"/>
</dbReference>
<keyword evidence="5" id="KW-1015">Disulfide bond</keyword>
<reference evidence="9 10" key="1">
    <citation type="journal article" date="2012" name="Genome Biol.">
        <title>Sequencing three crocodilian genomes to illuminate the evolution of archosaurs and amniotes.</title>
        <authorList>
            <person name="St John J.A."/>
            <person name="Braun E.L."/>
            <person name="Isberg S.R."/>
            <person name="Miles L.G."/>
            <person name="Chong A.Y."/>
            <person name="Gongora J."/>
            <person name="Dalzell P."/>
            <person name="Moran C."/>
            <person name="Bed'hom B."/>
            <person name="Abzhanov A."/>
            <person name="Burgess S.C."/>
            <person name="Cooksey A.M."/>
            <person name="Castoe T.A."/>
            <person name="Crawford N.G."/>
            <person name="Densmore L.D."/>
            <person name="Drew J.C."/>
            <person name="Edwards S.V."/>
            <person name="Faircloth B.C."/>
            <person name="Fujita M.K."/>
            <person name="Greenwold M.J."/>
            <person name="Hoffmann F.G."/>
            <person name="Howard J.M."/>
            <person name="Iguchi T."/>
            <person name="Janes D.E."/>
            <person name="Khan S.Y."/>
            <person name="Kohno S."/>
            <person name="de Koning A.J."/>
            <person name="Lance S.L."/>
            <person name="McCarthy F.M."/>
            <person name="McCormack J.E."/>
            <person name="Merchant M.E."/>
            <person name="Peterson D.G."/>
            <person name="Pollock D.D."/>
            <person name="Pourmand N."/>
            <person name="Raney B.J."/>
            <person name="Roessler K.A."/>
            <person name="Sanford J.R."/>
            <person name="Sawyer R.H."/>
            <person name="Schmidt C.J."/>
            <person name="Triplett E.W."/>
            <person name="Tuberville T.D."/>
            <person name="Venegas-Anaya M."/>
            <person name="Howard J.T."/>
            <person name="Jarvis E.D."/>
            <person name="Guillette L.J.Jr."/>
            <person name="Glenn T.C."/>
            <person name="Green R.E."/>
            <person name="Ray D.A."/>
        </authorList>
    </citation>
    <scope>NUCLEOTIDE SEQUENCE [LARGE SCALE GENOMIC DNA]</scope>
    <source>
        <strain evidence="9">KSC_2009_1</strain>
    </source>
</reference>
<comment type="caution">
    <text evidence="9">The sequence shown here is derived from an EMBL/GenBank/DDBJ whole genome shotgun (WGS) entry which is preliminary data.</text>
</comment>
<dbReference type="PRINTS" id="PR01797">
    <property type="entry name" value="SAPOSIN"/>
</dbReference>
<dbReference type="InterPro" id="IPR003119">
    <property type="entry name" value="SAP_A"/>
</dbReference>
<dbReference type="PROSITE" id="PS51110">
    <property type="entry name" value="SAP_A"/>
    <property type="match status" value="1"/>
</dbReference>
<evidence type="ECO:0000313" key="10">
    <source>
        <dbReference type="Proteomes" id="UP000050525"/>
    </source>
</evidence>
<organism evidence="9 10">
    <name type="scientific">Alligator mississippiensis</name>
    <name type="common">American alligator</name>
    <dbReference type="NCBI Taxonomy" id="8496"/>
    <lineage>
        <taxon>Eukaryota</taxon>
        <taxon>Metazoa</taxon>
        <taxon>Chordata</taxon>
        <taxon>Craniata</taxon>
        <taxon>Vertebrata</taxon>
        <taxon>Euteleostomi</taxon>
        <taxon>Archelosauria</taxon>
        <taxon>Archosauria</taxon>
        <taxon>Crocodylia</taxon>
        <taxon>Alligatoridae</taxon>
        <taxon>Alligatorinae</taxon>
        <taxon>Alligator</taxon>
    </lineage>
</organism>
<feature type="domain" description="Saposin A-type" evidence="8">
    <location>
        <begin position="8"/>
        <end position="47"/>
    </location>
</feature>
<protein>
    <submittedName>
        <fullName evidence="9">Granulysin</fullName>
    </submittedName>
</protein>
<evidence type="ECO:0000256" key="4">
    <source>
        <dbReference type="ARBA" id="ARBA00022737"/>
    </source>
</evidence>
<keyword evidence="3" id="KW-0732">Signal</keyword>
<dbReference type="InterPro" id="IPR008138">
    <property type="entry name" value="SapB_2"/>
</dbReference>
<dbReference type="GO" id="GO:0042742">
    <property type="term" value="P:defense response to bacterium"/>
    <property type="evidence" value="ECO:0007669"/>
    <property type="project" value="InterPro"/>
</dbReference>
<sequence length="147" mass="16588">MRNASAQLDQVPERCLQGPAYWCQDAETATECRKEQFCLSFWDAVLWDRLEEGALIPKRKKPCAICTKVMQQLQSMVGEDADEDTIQKALKTVCKALGRRLVRPCKSLVRKYKDQISDALQNGSDPQDTCTDLGLCSDSRELLDDLS</sequence>
<dbReference type="Gene3D" id="1.10.225.10">
    <property type="entry name" value="Saposin-like"/>
    <property type="match status" value="1"/>
</dbReference>
<dbReference type="GO" id="GO:0031640">
    <property type="term" value="P:killing of cells of another organism"/>
    <property type="evidence" value="ECO:0007669"/>
    <property type="project" value="TreeGrafter"/>
</dbReference>
<evidence type="ECO:0000259" key="8">
    <source>
        <dbReference type="PROSITE" id="PS51110"/>
    </source>
</evidence>
<keyword evidence="10" id="KW-1185">Reference proteome</keyword>
<gene>
    <name evidence="9" type="primary">GNLY</name>
    <name evidence="9" type="ORF">Y1Q_0003623</name>
</gene>
<dbReference type="Pfam" id="PF05184">
    <property type="entry name" value="SapB_1"/>
    <property type="match status" value="1"/>
</dbReference>
<dbReference type="FunFam" id="1.10.225.10:FF:000002">
    <property type="entry name" value="prosaposin isoform X2"/>
    <property type="match status" value="1"/>
</dbReference>
<keyword evidence="6" id="KW-0325">Glycoprotein</keyword>
<evidence type="ECO:0000256" key="6">
    <source>
        <dbReference type="ARBA" id="ARBA00023180"/>
    </source>
</evidence>
<dbReference type="GO" id="GO:0044194">
    <property type="term" value="C:cytolytic granule"/>
    <property type="evidence" value="ECO:0007669"/>
    <property type="project" value="TreeGrafter"/>
</dbReference>
<dbReference type="InterPro" id="IPR008139">
    <property type="entry name" value="SaposinB_dom"/>
</dbReference>
<dbReference type="Pfam" id="PF03489">
    <property type="entry name" value="SapB_2"/>
    <property type="match status" value="1"/>
</dbReference>
<evidence type="ECO:0000256" key="5">
    <source>
        <dbReference type="ARBA" id="ARBA00023157"/>
    </source>
</evidence>
<dbReference type="GO" id="GO:0005576">
    <property type="term" value="C:extracellular region"/>
    <property type="evidence" value="ECO:0007669"/>
    <property type="project" value="UniProtKB-SubCell"/>
</dbReference>
<dbReference type="STRING" id="8496.A0A151NXG7"/>
<dbReference type="EMBL" id="AKHW03001632">
    <property type="protein sequence ID" value="KYO41279.1"/>
    <property type="molecule type" value="Genomic_DNA"/>
</dbReference>
<dbReference type="SUPFAM" id="SSF47862">
    <property type="entry name" value="Saposin"/>
    <property type="match status" value="1"/>
</dbReference>
<comment type="subcellular location">
    <subcellularLocation>
        <location evidence="1">Secreted</location>
    </subcellularLocation>
</comment>
<dbReference type="PANTHER" id="PTHR15541:SF2">
    <property type="entry name" value="GRANULYSIN"/>
    <property type="match status" value="1"/>
</dbReference>
<name>A0A151NXG7_ALLMI</name>
<proteinExistence type="predicted"/>
<evidence type="ECO:0000256" key="2">
    <source>
        <dbReference type="ARBA" id="ARBA00022525"/>
    </source>
</evidence>
<evidence type="ECO:0000256" key="3">
    <source>
        <dbReference type="ARBA" id="ARBA00022729"/>
    </source>
</evidence>
<keyword evidence="2" id="KW-0964">Secreted</keyword>
<accession>A0A151NXG7</accession>
<dbReference type="InterPro" id="IPR038847">
    <property type="entry name" value="Granulysin-like"/>
</dbReference>
<evidence type="ECO:0000256" key="1">
    <source>
        <dbReference type="ARBA" id="ARBA00004613"/>
    </source>
</evidence>
<dbReference type="SMART" id="SM00162">
    <property type="entry name" value="SAPA"/>
    <property type="match status" value="1"/>
</dbReference>
<dbReference type="Proteomes" id="UP000050525">
    <property type="component" value="Unassembled WGS sequence"/>
</dbReference>
<dbReference type="InterPro" id="IPR007856">
    <property type="entry name" value="SapB_1"/>
</dbReference>
<evidence type="ECO:0000259" key="7">
    <source>
        <dbReference type="PROSITE" id="PS50015"/>
    </source>
</evidence>
<dbReference type="AlphaFoldDB" id="A0A151NXG7"/>